<comment type="subcellular location">
    <subcellularLocation>
        <location evidence="1">Cell membrane</location>
        <topology evidence="1">Single-pass membrane protein</topology>
    </subcellularLocation>
</comment>
<dbReference type="GO" id="GO:0005886">
    <property type="term" value="C:plasma membrane"/>
    <property type="evidence" value="ECO:0007669"/>
    <property type="project" value="UniProtKB-SubCell"/>
</dbReference>
<dbReference type="InterPro" id="IPR052027">
    <property type="entry name" value="PspC"/>
</dbReference>
<comment type="caution">
    <text evidence="8">The sequence shown here is derived from an EMBL/GenBank/DDBJ whole genome shotgun (WGS) entry which is preliminary data.</text>
</comment>
<evidence type="ECO:0000313" key="9">
    <source>
        <dbReference type="Proteomes" id="UP000522720"/>
    </source>
</evidence>
<proteinExistence type="predicted"/>
<dbReference type="PANTHER" id="PTHR33885:SF3">
    <property type="entry name" value="PHAGE SHOCK PROTEIN C"/>
    <property type="match status" value="1"/>
</dbReference>
<dbReference type="Pfam" id="PF04024">
    <property type="entry name" value="PspC"/>
    <property type="match status" value="1"/>
</dbReference>
<dbReference type="AlphaFoldDB" id="A0A7X6N080"/>
<keyword evidence="3 6" id="KW-0812">Transmembrane</keyword>
<reference evidence="8 9" key="1">
    <citation type="submission" date="2020-04" db="EMBL/GenBank/DDBJ databases">
        <title>MicrobeNet Type strains.</title>
        <authorList>
            <person name="Nicholson A.C."/>
        </authorList>
    </citation>
    <scope>NUCLEOTIDE SEQUENCE [LARGE SCALE GENOMIC DNA]</scope>
    <source>
        <strain evidence="8 9">CCUG 69612</strain>
    </source>
</reference>
<evidence type="ECO:0000256" key="3">
    <source>
        <dbReference type="ARBA" id="ARBA00022692"/>
    </source>
</evidence>
<evidence type="ECO:0000256" key="1">
    <source>
        <dbReference type="ARBA" id="ARBA00004162"/>
    </source>
</evidence>
<protein>
    <submittedName>
        <fullName evidence="8">PspC domain-containing protein</fullName>
    </submittedName>
</protein>
<evidence type="ECO:0000256" key="6">
    <source>
        <dbReference type="SAM" id="Phobius"/>
    </source>
</evidence>
<evidence type="ECO:0000259" key="7">
    <source>
        <dbReference type="Pfam" id="PF04024"/>
    </source>
</evidence>
<feature type="transmembrane region" description="Helical" evidence="6">
    <location>
        <begin position="34"/>
        <end position="54"/>
    </location>
</feature>
<accession>A0A7X6N080</accession>
<evidence type="ECO:0000256" key="4">
    <source>
        <dbReference type="ARBA" id="ARBA00022989"/>
    </source>
</evidence>
<dbReference type="InterPro" id="IPR007168">
    <property type="entry name" value="Phageshock_PspC_N"/>
</dbReference>
<sequence>MQARFYKLKKNRMISGVLAGIADKFGWNLQYLRLLFFVFSVFNPVIGPLVYYIMSHSLSSKGELTRERFGQAPRRIKEAEKIKEKTNWFW</sequence>
<dbReference type="PANTHER" id="PTHR33885">
    <property type="entry name" value="PHAGE SHOCK PROTEIN C"/>
    <property type="match status" value="1"/>
</dbReference>
<keyword evidence="2" id="KW-1003">Cell membrane</keyword>
<evidence type="ECO:0000256" key="5">
    <source>
        <dbReference type="ARBA" id="ARBA00023136"/>
    </source>
</evidence>
<keyword evidence="9" id="KW-1185">Reference proteome</keyword>
<dbReference type="RefSeq" id="WP_168549844.1">
    <property type="nucleotide sequence ID" value="NZ_JAAXPR010000022.1"/>
</dbReference>
<feature type="domain" description="Phage shock protein PspC N-terminal" evidence="7">
    <location>
        <begin position="4"/>
        <end position="54"/>
    </location>
</feature>
<keyword evidence="4 6" id="KW-1133">Transmembrane helix</keyword>
<keyword evidence="5 6" id="KW-0472">Membrane</keyword>
<evidence type="ECO:0000313" key="8">
    <source>
        <dbReference type="EMBL" id="NKZ21111.1"/>
    </source>
</evidence>
<gene>
    <name evidence="8" type="ORF">HF992_09770</name>
</gene>
<evidence type="ECO:0000256" key="2">
    <source>
        <dbReference type="ARBA" id="ARBA00022475"/>
    </source>
</evidence>
<dbReference type="EMBL" id="JAAXPR010000022">
    <property type="protein sequence ID" value="NKZ21111.1"/>
    <property type="molecule type" value="Genomic_DNA"/>
</dbReference>
<organism evidence="8 9">
    <name type="scientific">Streptococcus ovuberis</name>
    <dbReference type="NCBI Taxonomy" id="1936207"/>
    <lineage>
        <taxon>Bacteria</taxon>
        <taxon>Bacillati</taxon>
        <taxon>Bacillota</taxon>
        <taxon>Bacilli</taxon>
        <taxon>Lactobacillales</taxon>
        <taxon>Streptococcaceae</taxon>
        <taxon>Streptococcus</taxon>
    </lineage>
</organism>
<dbReference type="Proteomes" id="UP000522720">
    <property type="component" value="Unassembled WGS sequence"/>
</dbReference>
<name>A0A7X6N080_9STRE</name>